<evidence type="ECO:0000313" key="2">
    <source>
        <dbReference type="Proteomes" id="UP000009168"/>
    </source>
</evidence>
<keyword evidence="1" id="KW-0067">ATP-binding</keyword>
<evidence type="ECO:0000313" key="1">
    <source>
        <dbReference type="EMBL" id="EAR95156.2"/>
    </source>
</evidence>
<sequence>MIKRRYKYFLIIWKNYSECLKNRVYKISLIICIIEIDVGYNLEEKFSQAGTKRKLKLQKLNKIIIILPNLSLSQS</sequence>
<organism evidence="1 2">
    <name type="scientific">Tetrahymena thermophila (strain SB210)</name>
    <dbReference type="NCBI Taxonomy" id="312017"/>
    <lineage>
        <taxon>Eukaryota</taxon>
        <taxon>Sar</taxon>
        <taxon>Alveolata</taxon>
        <taxon>Ciliophora</taxon>
        <taxon>Intramacronucleata</taxon>
        <taxon>Oligohymenophorea</taxon>
        <taxon>Hymenostomatida</taxon>
        <taxon>Tetrahymenina</taxon>
        <taxon>Tetrahymenidae</taxon>
        <taxon>Tetrahymena</taxon>
    </lineage>
</organism>
<accession>Q23FJ7</accession>
<gene>
    <name evidence="1" type="ORF">TTHERM_00377210</name>
</gene>
<dbReference type="GO" id="GO:0004386">
    <property type="term" value="F:helicase activity"/>
    <property type="evidence" value="ECO:0007669"/>
    <property type="project" value="UniProtKB-KW"/>
</dbReference>
<protein>
    <submittedName>
        <fullName evidence="1">Helicase carboxy-terminal domain protein, putative</fullName>
    </submittedName>
</protein>
<keyword evidence="1" id="KW-0347">Helicase</keyword>
<dbReference type="InParanoid" id="Q23FJ7"/>
<dbReference type="Proteomes" id="UP000009168">
    <property type="component" value="Unassembled WGS sequence"/>
</dbReference>
<proteinExistence type="predicted"/>
<keyword evidence="2" id="KW-1185">Reference proteome</keyword>
<dbReference type="AlphaFoldDB" id="Q23FJ7"/>
<dbReference type="EMBL" id="GG662706">
    <property type="protein sequence ID" value="EAR95156.2"/>
    <property type="molecule type" value="Genomic_DNA"/>
</dbReference>
<keyword evidence="1" id="KW-0378">Hydrolase</keyword>
<reference evidence="2" key="1">
    <citation type="journal article" date="2006" name="PLoS Biol.">
        <title>Macronuclear genome sequence of the ciliate Tetrahymena thermophila, a model eukaryote.</title>
        <authorList>
            <person name="Eisen J.A."/>
            <person name="Coyne R.S."/>
            <person name="Wu M."/>
            <person name="Wu D."/>
            <person name="Thiagarajan M."/>
            <person name="Wortman J.R."/>
            <person name="Badger J.H."/>
            <person name="Ren Q."/>
            <person name="Amedeo P."/>
            <person name="Jones K.M."/>
            <person name="Tallon L.J."/>
            <person name="Delcher A.L."/>
            <person name="Salzberg S.L."/>
            <person name="Silva J.C."/>
            <person name="Haas B.J."/>
            <person name="Majoros W.H."/>
            <person name="Farzad M."/>
            <person name="Carlton J.M."/>
            <person name="Smith R.K. Jr."/>
            <person name="Garg J."/>
            <person name="Pearlman R.E."/>
            <person name="Karrer K.M."/>
            <person name="Sun L."/>
            <person name="Manning G."/>
            <person name="Elde N.C."/>
            <person name="Turkewitz A.P."/>
            <person name="Asai D.J."/>
            <person name="Wilkes D.E."/>
            <person name="Wang Y."/>
            <person name="Cai H."/>
            <person name="Collins K."/>
            <person name="Stewart B.A."/>
            <person name="Lee S.R."/>
            <person name="Wilamowska K."/>
            <person name="Weinberg Z."/>
            <person name="Ruzzo W.L."/>
            <person name="Wloga D."/>
            <person name="Gaertig J."/>
            <person name="Frankel J."/>
            <person name="Tsao C.-C."/>
            <person name="Gorovsky M.A."/>
            <person name="Keeling P.J."/>
            <person name="Waller R.F."/>
            <person name="Patron N.J."/>
            <person name="Cherry J.M."/>
            <person name="Stover N.A."/>
            <person name="Krieger C.J."/>
            <person name="del Toro C."/>
            <person name="Ryder H.F."/>
            <person name="Williamson S.C."/>
            <person name="Barbeau R.A."/>
            <person name="Hamilton E.P."/>
            <person name="Orias E."/>
        </authorList>
    </citation>
    <scope>NUCLEOTIDE SEQUENCE [LARGE SCALE GENOMIC DNA]</scope>
    <source>
        <strain evidence="2">SB210</strain>
    </source>
</reference>
<dbReference type="GeneID" id="7824633"/>
<keyword evidence="1" id="KW-0547">Nucleotide-binding</keyword>
<dbReference type="HOGENOM" id="CLU_000298_0_0_1"/>
<name>Q23FJ7_TETTS</name>
<dbReference type="KEGG" id="tet:TTHERM_00377210"/>
<dbReference type="RefSeq" id="XP_001015401.2">
    <property type="nucleotide sequence ID" value="XM_001015401.2"/>
</dbReference>